<keyword evidence="1" id="KW-1133">Transmembrane helix</keyword>
<organism evidence="2 3">
    <name type="scientific">Adlercreutzia equolifaciens subsp. celatus DSM 18785</name>
    <dbReference type="NCBI Taxonomy" id="1121021"/>
    <lineage>
        <taxon>Bacteria</taxon>
        <taxon>Bacillati</taxon>
        <taxon>Actinomycetota</taxon>
        <taxon>Coriobacteriia</taxon>
        <taxon>Eggerthellales</taxon>
        <taxon>Eggerthellaceae</taxon>
        <taxon>Adlercreutzia</taxon>
    </lineage>
</organism>
<evidence type="ECO:0000256" key="1">
    <source>
        <dbReference type="SAM" id="Phobius"/>
    </source>
</evidence>
<accession>A0A3N0AQD3</accession>
<reference evidence="2 3" key="1">
    <citation type="journal article" date="2019" name="Microbiol. Resour. Announc.">
        <title>Draft Genome Sequences of Type Strains of Gordonibacter faecihominis, Paraeggerthella hongkongensis, Parvibacter caecicola,Slackia equolifaciens, Slackia faecicanis, and Slackia isoflavoniconvertens.</title>
        <authorList>
            <person name="Danylec N."/>
            <person name="Stoll D.A."/>
            <person name="Dotsch A."/>
            <person name="Huch M."/>
        </authorList>
    </citation>
    <scope>NUCLEOTIDE SEQUENCE [LARGE SCALE GENOMIC DNA]</scope>
    <source>
        <strain evidence="2 3">DSM 18785</strain>
    </source>
</reference>
<dbReference type="AlphaFoldDB" id="A0A3N0AQD3"/>
<comment type="caution">
    <text evidence="2">The sequence shown here is derived from an EMBL/GenBank/DDBJ whole genome shotgun (WGS) entry which is preliminary data.</text>
</comment>
<dbReference type="EMBL" id="QICA01000017">
    <property type="protein sequence ID" value="RNL37035.1"/>
    <property type="molecule type" value="Genomic_DNA"/>
</dbReference>
<protein>
    <submittedName>
        <fullName evidence="2">Uncharacterized protein</fullName>
    </submittedName>
</protein>
<evidence type="ECO:0000313" key="2">
    <source>
        <dbReference type="EMBL" id="RNL37035.1"/>
    </source>
</evidence>
<keyword evidence="1" id="KW-0472">Membrane</keyword>
<sequence>MGRHRLGNKQPLGNERGQGTVEYAIVTAAFLCVIVAGAALWRALSQGLFVDHGLASASHHLAGAATWIADVLVF</sequence>
<evidence type="ECO:0000313" key="3">
    <source>
        <dbReference type="Proteomes" id="UP000278327"/>
    </source>
</evidence>
<keyword evidence="3" id="KW-1185">Reference proteome</keyword>
<keyword evidence="1" id="KW-0812">Transmembrane</keyword>
<gene>
    <name evidence="2" type="ORF">DMP10_09535</name>
</gene>
<feature type="transmembrane region" description="Helical" evidence="1">
    <location>
        <begin position="21"/>
        <end position="41"/>
    </location>
</feature>
<dbReference type="Proteomes" id="UP000278327">
    <property type="component" value="Unassembled WGS sequence"/>
</dbReference>
<name>A0A3N0AQD3_9ACTN</name>
<proteinExistence type="predicted"/>